<dbReference type="PROSITE" id="PS51257">
    <property type="entry name" value="PROKAR_LIPOPROTEIN"/>
    <property type="match status" value="1"/>
</dbReference>
<organism evidence="3 4">
    <name type="scientific">Nocardia neocaledoniensis</name>
    <dbReference type="NCBI Taxonomy" id="236511"/>
    <lineage>
        <taxon>Bacteria</taxon>
        <taxon>Bacillati</taxon>
        <taxon>Actinomycetota</taxon>
        <taxon>Actinomycetes</taxon>
        <taxon>Mycobacteriales</taxon>
        <taxon>Nocardiaceae</taxon>
        <taxon>Nocardia</taxon>
    </lineage>
</organism>
<reference evidence="3 4" key="1">
    <citation type="submission" date="2018-05" db="EMBL/GenBank/DDBJ databases">
        <title>Genomic Encyclopedia of Type Strains, Phase IV (KMG-IV): sequencing the most valuable type-strain genomes for metagenomic binning, comparative biology and taxonomic classification.</title>
        <authorList>
            <person name="Goeker M."/>
        </authorList>
    </citation>
    <scope>NUCLEOTIDE SEQUENCE [LARGE SCALE GENOMIC DNA]</scope>
    <source>
        <strain evidence="3 4">DSM 44717</strain>
    </source>
</reference>
<feature type="domain" description="DUF7373" evidence="2">
    <location>
        <begin position="311"/>
        <end position="407"/>
    </location>
</feature>
<dbReference type="InterPro" id="IPR056463">
    <property type="entry name" value="DUF7373_C"/>
</dbReference>
<comment type="caution">
    <text evidence="3">The sequence shown here is derived from an EMBL/GenBank/DDBJ whole genome shotgun (WGS) entry which is preliminary data.</text>
</comment>
<keyword evidence="4" id="KW-1185">Reference proteome</keyword>
<feature type="domain" description="DUF7373" evidence="1">
    <location>
        <begin position="52"/>
        <end position="250"/>
    </location>
</feature>
<dbReference type="RefSeq" id="WP_146229482.1">
    <property type="nucleotide sequence ID" value="NZ_QGTL01000019.1"/>
</dbReference>
<dbReference type="Proteomes" id="UP000246410">
    <property type="component" value="Unassembled WGS sequence"/>
</dbReference>
<protein>
    <submittedName>
        <fullName evidence="3">Uncharacterized protein</fullName>
    </submittedName>
</protein>
<sequence>MVSQRFRTVLAVAVALTVLSGCTGPGEPTPQQVDLAALDVGTHGSDPMTAPTISNDKYGRVLESVRMGEVMLDPVEVDPTLTYGVQERTAPLPTPLTAAGILAERVREALESHGMLAGFAVSGSDVNLRGKRPEVGASRLLTVLLLRFRDDQSARLAARQMNATDAAISPDNVDVRIEGYPGAFAHWRPSVPTMAATYAHGSFVISALAAHTSPDQQVLTSTVRKVFDAQIPRLSDFRGTPPEDFDTLPLDREGMQARLLPFGPGRWTYPTVVSSDIDTNAGWSAALSVYGVVLGPRATRLMKHYGFKDPIEIVAINDFDVLERFPDAVSARKVFEQERQAVNPAELVESPAGVPDAYCTTVRSDPASPHQAACHVLYGRYTAALTGWNPANARQRTAAQYALLVRSE</sequence>
<dbReference type="EMBL" id="QGTL01000019">
    <property type="protein sequence ID" value="PWV67736.1"/>
    <property type="molecule type" value="Genomic_DNA"/>
</dbReference>
<evidence type="ECO:0000259" key="1">
    <source>
        <dbReference type="Pfam" id="PF24088"/>
    </source>
</evidence>
<evidence type="ECO:0000313" key="4">
    <source>
        <dbReference type="Proteomes" id="UP000246410"/>
    </source>
</evidence>
<proteinExistence type="predicted"/>
<gene>
    <name evidence="3" type="ORF">DFR69_11950</name>
</gene>
<dbReference type="Pfam" id="PF24092">
    <property type="entry name" value="DUF7373_C"/>
    <property type="match status" value="1"/>
</dbReference>
<dbReference type="AlphaFoldDB" id="A0A317N1J9"/>
<evidence type="ECO:0000259" key="2">
    <source>
        <dbReference type="Pfam" id="PF24092"/>
    </source>
</evidence>
<accession>A0A317N1J9</accession>
<name>A0A317N1J9_9NOCA</name>
<evidence type="ECO:0000313" key="3">
    <source>
        <dbReference type="EMBL" id="PWV67736.1"/>
    </source>
</evidence>
<dbReference type="Pfam" id="PF24088">
    <property type="entry name" value="DUF7373"/>
    <property type="match status" value="1"/>
</dbReference>
<dbReference type="InterPro" id="IPR055797">
    <property type="entry name" value="DUF7373"/>
</dbReference>